<feature type="non-terminal residue" evidence="10">
    <location>
        <position position="578"/>
    </location>
</feature>
<dbReference type="InterPro" id="IPR003834">
    <property type="entry name" value="Cyt_c_assmbl_TM_dom"/>
</dbReference>
<feature type="transmembrane region" description="Helical" evidence="6">
    <location>
        <begin position="381"/>
        <end position="404"/>
    </location>
</feature>
<feature type="transmembrane region" description="Helical" evidence="6">
    <location>
        <begin position="345"/>
        <end position="369"/>
    </location>
</feature>
<keyword evidence="5 6" id="KW-0472">Membrane</keyword>
<evidence type="ECO:0000313" key="10">
    <source>
        <dbReference type="EMBL" id="HED11203.1"/>
    </source>
</evidence>
<reference evidence="10" key="1">
    <citation type="journal article" date="2020" name="mSystems">
        <title>Genome- and Community-Level Interaction Insights into Carbon Utilization and Element Cycling Functions of Hydrothermarchaeota in Hydrothermal Sediment.</title>
        <authorList>
            <person name="Zhou Z."/>
            <person name="Liu Y."/>
            <person name="Xu W."/>
            <person name="Pan J."/>
            <person name="Luo Z.H."/>
            <person name="Li M."/>
        </authorList>
    </citation>
    <scope>NUCLEOTIDE SEQUENCE [LARGE SCALE GENOMIC DNA]</scope>
    <source>
        <strain evidence="10">HyVt-456</strain>
    </source>
</reference>
<comment type="caution">
    <text evidence="10">The sequence shown here is derived from an EMBL/GenBank/DDBJ whole genome shotgun (WGS) entry which is preliminary data.</text>
</comment>
<feature type="transmembrane region" description="Helical" evidence="6">
    <location>
        <begin position="425"/>
        <end position="450"/>
    </location>
</feature>
<feature type="transmembrane region" description="Helical" evidence="6">
    <location>
        <begin position="522"/>
        <end position="544"/>
    </location>
</feature>
<dbReference type="AlphaFoldDB" id="A0A7V1PUX0"/>
<dbReference type="PANTHER" id="PTHR32234:SF3">
    <property type="entry name" value="SUPPRESSION OF COPPER SENSITIVITY PROTEIN"/>
    <property type="match status" value="1"/>
</dbReference>
<feature type="transmembrane region" description="Helical" evidence="6">
    <location>
        <begin position="556"/>
        <end position="573"/>
    </location>
</feature>
<evidence type="ECO:0000256" key="4">
    <source>
        <dbReference type="ARBA" id="ARBA00022989"/>
    </source>
</evidence>
<evidence type="ECO:0000256" key="3">
    <source>
        <dbReference type="ARBA" id="ARBA00022748"/>
    </source>
</evidence>
<organism evidence="10">
    <name type="scientific">Caldithrix abyssi</name>
    <dbReference type="NCBI Taxonomy" id="187145"/>
    <lineage>
        <taxon>Bacteria</taxon>
        <taxon>Pseudomonadati</taxon>
        <taxon>Calditrichota</taxon>
        <taxon>Calditrichia</taxon>
        <taxon>Calditrichales</taxon>
        <taxon>Calditrichaceae</taxon>
        <taxon>Caldithrix</taxon>
    </lineage>
</organism>
<keyword evidence="7" id="KW-0732">Signal</keyword>
<evidence type="ECO:0000256" key="6">
    <source>
        <dbReference type="SAM" id="Phobius"/>
    </source>
</evidence>
<feature type="transmembrane region" description="Helical" evidence="6">
    <location>
        <begin position="298"/>
        <end position="324"/>
    </location>
</feature>
<gene>
    <name evidence="10" type="ORF">ENJ10_10990</name>
</gene>
<comment type="subcellular location">
    <subcellularLocation>
        <location evidence="1">Membrane</location>
        <topology evidence="1">Multi-pass membrane protein</topology>
    </subcellularLocation>
</comment>
<dbReference type="GO" id="GO:0016020">
    <property type="term" value="C:membrane"/>
    <property type="evidence" value="ECO:0007669"/>
    <property type="project" value="UniProtKB-SubCell"/>
</dbReference>
<name>A0A7V1PUX0_CALAY</name>
<protein>
    <submittedName>
        <fullName evidence="10">Thiol:disulfide interchange protein</fullName>
    </submittedName>
</protein>
<feature type="domain" description="Thiol:disulfide interchange protein DsbD N-terminal" evidence="9">
    <location>
        <begin position="34"/>
        <end position="150"/>
    </location>
</feature>
<accession>A0A7V1PUX0</accession>
<evidence type="ECO:0000256" key="2">
    <source>
        <dbReference type="ARBA" id="ARBA00022692"/>
    </source>
</evidence>
<feature type="chain" id="PRO_5030508802" evidence="7">
    <location>
        <begin position="23"/>
        <end position="578"/>
    </location>
</feature>
<dbReference type="GO" id="GO:0045454">
    <property type="term" value="P:cell redox homeostasis"/>
    <property type="evidence" value="ECO:0007669"/>
    <property type="project" value="TreeGrafter"/>
</dbReference>
<dbReference type="EMBL" id="DRLD01000307">
    <property type="protein sequence ID" value="HED11203.1"/>
    <property type="molecule type" value="Genomic_DNA"/>
</dbReference>
<evidence type="ECO:0000256" key="5">
    <source>
        <dbReference type="ARBA" id="ARBA00023136"/>
    </source>
</evidence>
<feature type="signal peptide" evidence="7">
    <location>
        <begin position="1"/>
        <end position="22"/>
    </location>
</feature>
<sequence>MKSLIRRMWLAVLFLAPIVLSAQSTARSENVEASLVPEVTAVAPGQTFTVALRMRMDPGWHTYWRNGGDSGLPTEIVWDLPQGFKTGEIQWPYPEWIETPPLVTLGYHDEIYLLVDITASKDIKPGETLRLKARADWLECEIVCIPGGVDLQVELPVQKEAGAANPELLQVFSEARHRLPLRDSGWAFAAAREGKEIVIQARAPEWYKDTPGTIRFFPYESGLLDYTVPQKISFNNGVVTARLALSSMAPEEIKQIEGLFVAENGWRGAQSEKALYVKADMGELFADAGTSGLDVGSFLYFLLFAFIGGMILNLMPCVLPVLSLKIMGFVQQANEDHSQAWKHGAVFTLGVLVSFWVLAGILLILRAGGEQLGWGFQLQSPLFIIILSFFLFLFALSMFGVFELGTSLTTIEGKTGKKSGWSGSFVSGVTATVVATPCTAPFMGSALGFALTQPPWVSMMVFTFLGLGMAFPYMLLASMPGLLKFVPKPGRWMESMKQFMGFLLAATVLWLLWVLAQQAGGMMVVIVLGGLLLASMAAWVYGRWGNLAMPPKTRRISSFIALLITAGALFLTIDSVDT</sequence>
<keyword evidence="3" id="KW-0201">Cytochrome c-type biogenesis</keyword>
<dbReference type="GO" id="GO:0017004">
    <property type="term" value="P:cytochrome complex assembly"/>
    <property type="evidence" value="ECO:0007669"/>
    <property type="project" value="UniProtKB-KW"/>
</dbReference>
<dbReference type="PANTHER" id="PTHR32234">
    <property type="entry name" value="THIOL:DISULFIDE INTERCHANGE PROTEIN DSBD"/>
    <property type="match status" value="1"/>
</dbReference>
<keyword evidence="4 6" id="KW-1133">Transmembrane helix</keyword>
<dbReference type="Proteomes" id="UP000886005">
    <property type="component" value="Unassembled WGS sequence"/>
</dbReference>
<dbReference type="Pfam" id="PF11412">
    <property type="entry name" value="DsbD_N"/>
    <property type="match status" value="1"/>
</dbReference>
<feature type="domain" description="Cytochrome C biogenesis protein transmembrane" evidence="8">
    <location>
        <begin position="302"/>
        <end position="512"/>
    </location>
</feature>
<evidence type="ECO:0000256" key="7">
    <source>
        <dbReference type="SAM" id="SignalP"/>
    </source>
</evidence>
<dbReference type="InterPro" id="IPR028250">
    <property type="entry name" value="DsbDN"/>
</dbReference>
<evidence type="ECO:0000256" key="1">
    <source>
        <dbReference type="ARBA" id="ARBA00004141"/>
    </source>
</evidence>
<keyword evidence="2 6" id="KW-0812">Transmembrane</keyword>
<evidence type="ECO:0000259" key="8">
    <source>
        <dbReference type="Pfam" id="PF02683"/>
    </source>
</evidence>
<dbReference type="GO" id="GO:0015035">
    <property type="term" value="F:protein-disulfide reductase activity"/>
    <property type="evidence" value="ECO:0007669"/>
    <property type="project" value="TreeGrafter"/>
</dbReference>
<proteinExistence type="predicted"/>
<feature type="transmembrane region" description="Helical" evidence="6">
    <location>
        <begin position="499"/>
        <end position="516"/>
    </location>
</feature>
<dbReference type="Pfam" id="PF02683">
    <property type="entry name" value="DsbD_TM"/>
    <property type="match status" value="1"/>
</dbReference>
<feature type="transmembrane region" description="Helical" evidence="6">
    <location>
        <begin position="456"/>
        <end position="478"/>
    </location>
</feature>
<evidence type="ECO:0000259" key="9">
    <source>
        <dbReference type="Pfam" id="PF11412"/>
    </source>
</evidence>